<sequence>MPTRQPILSLDEYKHQHTQAEEALRSYLVSAWGDGKLTKEELSRLEHRRASSNFAMNMRSRIMLAEVTARHLTDYIRQKGIRNVWFVDLVSDAYIFPLREAHDVDLKALKRWVDEQLPGCDYFGGIDAAYYLNGSVITAKREPAVSWHAHLMVWDVSEATMTKLQNRTNANFRAGWEGASAFFSREWSAPTAVGRAMYTIKAPLSEYIAYPVKGDAIDIETGEVLDHLFVQEKRIMRRNHAVDMVKLYGGRSLDEMVLRSGAGKKLYGRIRVESLFSLAFQDLGRRHQKIASLGIDPKVFHFPSGNA</sequence>
<accession>A0A6N9ZNR3</accession>
<dbReference type="RefSeq" id="WP_163882595.1">
    <property type="nucleotide sequence ID" value="NZ_WUEP01000029.1"/>
</dbReference>
<protein>
    <submittedName>
        <fullName evidence="1">Uncharacterized protein</fullName>
    </submittedName>
</protein>
<dbReference type="EMBL" id="WUEP01000029">
    <property type="protein sequence ID" value="NEH94951.1"/>
    <property type="molecule type" value="Genomic_DNA"/>
</dbReference>
<name>A0A6N9ZNR3_9HYPH</name>
<evidence type="ECO:0000313" key="2">
    <source>
        <dbReference type="Proteomes" id="UP000468864"/>
    </source>
</evidence>
<proteinExistence type="predicted"/>
<comment type="caution">
    <text evidence="1">The sequence shown here is derived from an EMBL/GenBank/DDBJ whole genome shotgun (WGS) entry which is preliminary data.</text>
</comment>
<dbReference type="AlphaFoldDB" id="A0A6N9ZNR3"/>
<gene>
    <name evidence="1" type="ORF">GR206_28705</name>
</gene>
<organism evidence="1 2">
    <name type="scientific">Rhizobium laguerreae</name>
    <dbReference type="NCBI Taxonomy" id="1076926"/>
    <lineage>
        <taxon>Bacteria</taxon>
        <taxon>Pseudomonadati</taxon>
        <taxon>Pseudomonadota</taxon>
        <taxon>Alphaproteobacteria</taxon>
        <taxon>Hyphomicrobiales</taxon>
        <taxon>Rhizobiaceae</taxon>
        <taxon>Rhizobium/Agrobacterium group</taxon>
        <taxon>Rhizobium</taxon>
    </lineage>
</organism>
<reference evidence="1 2" key="1">
    <citation type="submission" date="2019-12" db="EMBL/GenBank/DDBJ databases">
        <title>Rhizobium genotypes associated with high levels of biological nitrogen fixation by grain legumes in a temperate-maritime cropping system.</title>
        <authorList>
            <person name="Maluk M."/>
            <person name="Francesc Ferrando Molina F."/>
            <person name="Lopez Del Egido L."/>
            <person name="Lafos M."/>
            <person name="Langarica-Fuentes A."/>
            <person name="Gebre Yohannes G."/>
            <person name="Young M.W."/>
            <person name="Martin P."/>
            <person name="Gantlett R."/>
            <person name="Kenicer G."/>
            <person name="Hawes C."/>
            <person name="Begg G.S."/>
            <person name="Quilliam R.S."/>
            <person name="Squire G.R."/>
            <person name="Poole P.S."/>
            <person name="Young P.W."/>
            <person name="Iannetta P.M."/>
            <person name="James E.K."/>
        </authorList>
    </citation>
    <scope>NUCLEOTIDE SEQUENCE [LARGE SCALE GENOMIC DNA]</scope>
    <source>
        <strain evidence="1 2">JHI2449</strain>
    </source>
</reference>
<dbReference type="Proteomes" id="UP000468864">
    <property type="component" value="Unassembled WGS sequence"/>
</dbReference>
<evidence type="ECO:0000313" key="1">
    <source>
        <dbReference type="EMBL" id="NEH94951.1"/>
    </source>
</evidence>